<keyword evidence="1" id="KW-0732">Signal</keyword>
<evidence type="ECO:0000256" key="1">
    <source>
        <dbReference type="ARBA" id="ARBA00022729"/>
    </source>
</evidence>
<keyword evidence="6" id="KW-1185">Reference proteome</keyword>
<dbReference type="InterPro" id="IPR013783">
    <property type="entry name" value="Ig-like_fold"/>
</dbReference>
<feature type="domain" description="Ig-like" evidence="5">
    <location>
        <begin position="122"/>
        <end position="207"/>
    </location>
</feature>
<feature type="region of interest" description="Disordered" evidence="3">
    <location>
        <begin position="286"/>
        <end position="312"/>
    </location>
</feature>
<feature type="domain" description="Ig-like" evidence="5">
    <location>
        <begin position="217"/>
        <end position="303"/>
    </location>
</feature>
<keyword evidence="4" id="KW-1133">Transmembrane helix</keyword>
<evidence type="ECO:0000313" key="6">
    <source>
        <dbReference type="Proteomes" id="UP001652641"/>
    </source>
</evidence>
<dbReference type="Proteomes" id="UP001652641">
    <property type="component" value="Chromosome 5"/>
</dbReference>
<dbReference type="InterPro" id="IPR036179">
    <property type="entry name" value="Ig-like_dom_sf"/>
</dbReference>
<dbReference type="InterPro" id="IPR007110">
    <property type="entry name" value="Ig-like_dom"/>
</dbReference>
<evidence type="ECO:0000256" key="4">
    <source>
        <dbReference type="SAM" id="Phobius"/>
    </source>
</evidence>
<feature type="transmembrane region" description="Helical" evidence="4">
    <location>
        <begin position="319"/>
        <end position="341"/>
    </location>
</feature>
<dbReference type="SMART" id="SM00409">
    <property type="entry name" value="IG"/>
    <property type="match status" value="3"/>
</dbReference>
<dbReference type="Gene3D" id="2.60.40.10">
    <property type="entry name" value="Immunoglobulins"/>
    <property type="match status" value="3"/>
</dbReference>
<dbReference type="InterPro" id="IPR050488">
    <property type="entry name" value="Ig_Fc_receptor"/>
</dbReference>
<dbReference type="GeneID" id="112910105"/>
<dbReference type="PANTHER" id="PTHR11481:SF62">
    <property type="entry name" value="FC RECEPTOR-LIKE PROTEIN 6"/>
    <property type="match status" value="1"/>
</dbReference>
<dbReference type="SMART" id="SM00408">
    <property type="entry name" value="IGc2"/>
    <property type="match status" value="3"/>
</dbReference>
<proteinExistence type="predicted"/>
<organism evidence="6 7">
    <name type="scientific">Vulpes vulpes</name>
    <name type="common">Red fox</name>
    <dbReference type="NCBI Taxonomy" id="9627"/>
    <lineage>
        <taxon>Eukaryota</taxon>
        <taxon>Metazoa</taxon>
        <taxon>Chordata</taxon>
        <taxon>Craniata</taxon>
        <taxon>Vertebrata</taxon>
        <taxon>Euteleostomi</taxon>
        <taxon>Mammalia</taxon>
        <taxon>Eutheria</taxon>
        <taxon>Laurasiatheria</taxon>
        <taxon>Carnivora</taxon>
        <taxon>Caniformia</taxon>
        <taxon>Canidae</taxon>
        <taxon>Vulpes</taxon>
    </lineage>
</organism>
<keyword evidence="4" id="KW-0812">Transmembrane</keyword>
<name>A0ABM5AFC7_VULVU</name>
<dbReference type="InterPro" id="IPR003598">
    <property type="entry name" value="Ig_sub2"/>
</dbReference>
<reference evidence="7" key="1">
    <citation type="submission" date="2025-08" db="UniProtKB">
        <authorList>
            <consortium name="RefSeq"/>
        </authorList>
    </citation>
    <scope>IDENTIFICATION</scope>
    <source>
        <tissue evidence="7">Cell line</tissue>
    </source>
</reference>
<dbReference type="InterPro" id="IPR003599">
    <property type="entry name" value="Ig_sub"/>
</dbReference>
<dbReference type="PANTHER" id="PTHR11481">
    <property type="entry name" value="IMMUNOGLOBULIN FC RECEPTOR"/>
    <property type="match status" value="1"/>
</dbReference>
<protein>
    <submittedName>
        <fullName evidence="7">Fc receptor-like protein 6</fullName>
    </submittedName>
</protein>
<keyword evidence="4" id="KW-0472">Membrane</keyword>
<evidence type="ECO:0000256" key="2">
    <source>
        <dbReference type="ARBA" id="ARBA00023157"/>
    </source>
</evidence>
<evidence type="ECO:0000256" key="3">
    <source>
        <dbReference type="SAM" id="MobiDB-lite"/>
    </source>
</evidence>
<sequence>MSFPCARPGSMLLYRIVLFFVPCAGKTVWLHLRAWPDPVFEGDALTLQCQGWRNTEMSQVEFYRDRKALGAPRDAQVLPMGTAALESSGQYSCSGRMAHIPHLGTQRSEMTMVQVQELFRPPELHAVPSPEPREGAPLTLRCQTEMHPQKSASRLLFSFLKNGHTLQDRDPRPELHLPEAREEDSGLYWCQATPEGSRVQKQSPRLEVRVLAPVSQPLLSLSPGPTGLAVGDVVQLFCVALNGSPPILYSFYLDGKMLGSPRAPRGRTASFSFTVMSARDAGSYSCQAQNNVSKETSEPKTLSLDAPAGSPAPPGAPRLAPWLCAGLLAVLAVTAALLGCFRPWRQSGLPPTQDPPPAPAGEQHSVFGNVTWQDEDEEADTYPSDLAVLREPEARPAEPASRTWGTSVIYTEVRCSQLADLPATRPKTRSRTHKAPPGNFEEALYY</sequence>
<keyword evidence="2" id="KW-1015">Disulfide bond</keyword>
<dbReference type="Pfam" id="PF13895">
    <property type="entry name" value="Ig_2"/>
    <property type="match status" value="2"/>
</dbReference>
<dbReference type="SUPFAM" id="SSF48726">
    <property type="entry name" value="Immunoglobulin"/>
    <property type="match status" value="3"/>
</dbReference>
<dbReference type="PROSITE" id="PS50835">
    <property type="entry name" value="IG_LIKE"/>
    <property type="match status" value="2"/>
</dbReference>
<dbReference type="RefSeq" id="XP_072613498.1">
    <property type="nucleotide sequence ID" value="XM_072757397.1"/>
</dbReference>
<accession>A0ABM5AFC7</accession>
<evidence type="ECO:0000313" key="7">
    <source>
        <dbReference type="RefSeq" id="XP_072613498.1"/>
    </source>
</evidence>
<feature type="region of interest" description="Disordered" evidence="3">
    <location>
        <begin position="422"/>
        <end position="446"/>
    </location>
</feature>
<dbReference type="Pfam" id="PF13927">
    <property type="entry name" value="Ig_3"/>
    <property type="match status" value="1"/>
</dbReference>
<gene>
    <name evidence="7" type="primary">FCRL6</name>
</gene>
<evidence type="ECO:0000259" key="5">
    <source>
        <dbReference type="PROSITE" id="PS50835"/>
    </source>
</evidence>